<accession>F4SA79</accession>
<evidence type="ECO:0000313" key="1">
    <source>
        <dbReference type="EMBL" id="EGF98406.1"/>
    </source>
</evidence>
<dbReference type="VEuPathDB" id="FungiDB:MELLADRAFT_123578"/>
<dbReference type="KEGG" id="mlr:MELLADRAFT_123578"/>
<proteinExistence type="predicted"/>
<organism evidence="2">
    <name type="scientific">Melampsora larici-populina (strain 98AG31 / pathotype 3-4-7)</name>
    <name type="common">Poplar leaf rust fungus</name>
    <dbReference type="NCBI Taxonomy" id="747676"/>
    <lineage>
        <taxon>Eukaryota</taxon>
        <taxon>Fungi</taxon>
        <taxon>Dikarya</taxon>
        <taxon>Basidiomycota</taxon>
        <taxon>Pucciniomycotina</taxon>
        <taxon>Pucciniomycetes</taxon>
        <taxon>Pucciniales</taxon>
        <taxon>Melampsoraceae</taxon>
        <taxon>Melampsora</taxon>
    </lineage>
</organism>
<name>F4SA79_MELLP</name>
<dbReference type="RefSeq" id="XP_007418312.1">
    <property type="nucleotide sequence ID" value="XM_007418250.1"/>
</dbReference>
<dbReference type="InParanoid" id="F4SA79"/>
<dbReference type="AlphaFoldDB" id="F4SA79"/>
<sequence length="128" mass="14366">MLYFQRPQNFLTIFIAIYLAQFSLTVTAVECIIGFGQQKGGPALCNDKDFVQWKCQTPSCSRDGHLWIPMTSCLYNGVAGSGVSNQQCASYNLQFQGNYECINPGRNRYLCPYTPSNVPFITCTSCYK</sequence>
<gene>
    <name evidence="1" type="ORF">MELLADRAFT_123578</name>
</gene>
<dbReference type="GeneID" id="18926416"/>
<dbReference type="Proteomes" id="UP000001072">
    <property type="component" value="Unassembled WGS sequence"/>
</dbReference>
<keyword evidence="2" id="KW-1185">Reference proteome</keyword>
<dbReference type="HOGENOM" id="CLU_150810_1_0_1"/>
<reference evidence="2" key="1">
    <citation type="journal article" date="2011" name="Proc. Natl. Acad. Sci. U.S.A.">
        <title>Obligate biotrophy features unraveled by the genomic analysis of rust fungi.</title>
        <authorList>
            <person name="Duplessis S."/>
            <person name="Cuomo C.A."/>
            <person name="Lin Y.-C."/>
            <person name="Aerts A."/>
            <person name="Tisserant E."/>
            <person name="Veneault-Fourrey C."/>
            <person name="Joly D.L."/>
            <person name="Hacquard S."/>
            <person name="Amselem J."/>
            <person name="Cantarel B.L."/>
            <person name="Chiu R."/>
            <person name="Coutinho P.M."/>
            <person name="Feau N."/>
            <person name="Field M."/>
            <person name="Frey P."/>
            <person name="Gelhaye E."/>
            <person name="Goldberg J."/>
            <person name="Grabherr M.G."/>
            <person name="Kodira C.D."/>
            <person name="Kohler A."/>
            <person name="Kuees U."/>
            <person name="Lindquist E.A."/>
            <person name="Lucas S.M."/>
            <person name="Mago R."/>
            <person name="Mauceli E."/>
            <person name="Morin E."/>
            <person name="Murat C."/>
            <person name="Pangilinan J.L."/>
            <person name="Park R."/>
            <person name="Pearson M."/>
            <person name="Quesneville H."/>
            <person name="Rouhier N."/>
            <person name="Sakthikumar S."/>
            <person name="Salamov A.A."/>
            <person name="Schmutz J."/>
            <person name="Selles B."/>
            <person name="Shapiro H."/>
            <person name="Tanguay P."/>
            <person name="Tuskan G.A."/>
            <person name="Henrissat B."/>
            <person name="Van de Peer Y."/>
            <person name="Rouze P."/>
            <person name="Ellis J.G."/>
            <person name="Dodds P.N."/>
            <person name="Schein J.E."/>
            <person name="Zhong S."/>
            <person name="Hamelin R.C."/>
            <person name="Grigoriev I.V."/>
            <person name="Szabo L.J."/>
            <person name="Martin F."/>
        </authorList>
    </citation>
    <scope>NUCLEOTIDE SEQUENCE [LARGE SCALE GENOMIC DNA]</scope>
    <source>
        <strain evidence="2">98AG31 / pathotype 3-4-7</strain>
    </source>
</reference>
<evidence type="ECO:0000313" key="2">
    <source>
        <dbReference type="Proteomes" id="UP000001072"/>
    </source>
</evidence>
<protein>
    <submittedName>
        <fullName evidence="1">Secreted protein</fullName>
    </submittedName>
</protein>
<dbReference type="EMBL" id="GL883176">
    <property type="protein sequence ID" value="EGF98406.1"/>
    <property type="molecule type" value="Genomic_DNA"/>
</dbReference>